<dbReference type="InterPro" id="IPR036237">
    <property type="entry name" value="Xyl_isomerase-like_sf"/>
</dbReference>
<organism evidence="2 3">
    <name type="scientific">Campylobacter mucosalis CCUG 21559</name>
    <dbReference type="NCBI Taxonomy" id="1032067"/>
    <lineage>
        <taxon>Bacteria</taxon>
        <taxon>Pseudomonadati</taxon>
        <taxon>Campylobacterota</taxon>
        <taxon>Epsilonproteobacteria</taxon>
        <taxon>Campylobacterales</taxon>
        <taxon>Campylobacteraceae</taxon>
        <taxon>Campylobacter</taxon>
    </lineage>
</organism>
<keyword evidence="3" id="KW-1185">Reference proteome</keyword>
<dbReference type="InterPro" id="IPR013022">
    <property type="entry name" value="Xyl_isomerase-like_TIM-brl"/>
</dbReference>
<protein>
    <submittedName>
        <fullName evidence="2">AP endonuclease family protein</fullName>
    </submittedName>
</protein>
<dbReference type="RefSeq" id="WP_171994066.1">
    <property type="nucleotide sequence ID" value="NZ_CP012542.1"/>
</dbReference>
<keyword evidence="2" id="KW-0378">Hydrolase</keyword>
<name>A0A6G5QI44_9BACT</name>
<dbReference type="Gene3D" id="3.20.20.150">
    <property type="entry name" value="Divalent-metal-dependent TIM barrel enzymes"/>
    <property type="match status" value="1"/>
</dbReference>
<feature type="domain" description="Xylose isomerase-like TIM barrel" evidence="1">
    <location>
        <begin position="25"/>
        <end position="256"/>
    </location>
</feature>
<keyword evidence="2" id="KW-0540">Nuclease</keyword>
<reference evidence="2 3" key="1">
    <citation type="submission" date="2016-07" db="EMBL/GenBank/DDBJ databases">
        <title>Comparative genomics of the Campylobacter concisus group.</title>
        <authorList>
            <person name="Miller W.G."/>
            <person name="Yee E."/>
            <person name="Chapman M.H."/>
            <person name="Huynh S."/>
            <person name="Bono J.L."/>
            <person name="On S.L.W."/>
            <person name="StLeger J."/>
            <person name="Foster G."/>
            <person name="Parker C.T."/>
        </authorList>
    </citation>
    <scope>NUCLEOTIDE SEQUENCE [LARGE SCALE GENOMIC DNA]</scope>
    <source>
        <strain evidence="2 3">CCUG 21559</strain>
    </source>
</reference>
<dbReference type="AlphaFoldDB" id="A0A6G5QI44"/>
<dbReference type="Pfam" id="PF01261">
    <property type="entry name" value="AP_endonuc_2"/>
    <property type="match status" value="1"/>
</dbReference>
<dbReference type="Proteomes" id="UP000503264">
    <property type="component" value="Chromosome"/>
</dbReference>
<sequence>MKNNIGLKLWSHNQNYILPAKQLYKAGHFDYIELYALPNTTDFLPMWQELKDELEIPFAIHAPHFSHLLDFSDKNKRESNEKMADEAFFWAKSLDAFYTLFHPGIGGSVDESIYQISSLRQKYDFIIENKPFIVPTKDKKELFCVGSTFSDLEKIISQTGVKICLDIGHAICSANYQGLEIYGYLELLNSLKPAVYHLSDNDSTSIFDAHLNFGKGSFDFEKIAKIIDKNKPIAIETNKNSSENLDDFMQDSNFLKGILCKM</sequence>
<dbReference type="EMBL" id="CP012542">
    <property type="protein sequence ID" value="QCD45279.1"/>
    <property type="molecule type" value="Genomic_DNA"/>
</dbReference>
<accession>A0A6G5QI44</accession>
<gene>
    <name evidence="2" type="ORF">CMUC_1520</name>
</gene>
<proteinExistence type="predicted"/>
<dbReference type="SUPFAM" id="SSF51658">
    <property type="entry name" value="Xylose isomerase-like"/>
    <property type="match status" value="1"/>
</dbReference>
<evidence type="ECO:0000313" key="2">
    <source>
        <dbReference type="EMBL" id="QCD45279.1"/>
    </source>
</evidence>
<keyword evidence="2" id="KW-0255">Endonuclease</keyword>
<evidence type="ECO:0000313" key="3">
    <source>
        <dbReference type="Proteomes" id="UP000503264"/>
    </source>
</evidence>
<evidence type="ECO:0000259" key="1">
    <source>
        <dbReference type="Pfam" id="PF01261"/>
    </source>
</evidence>
<dbReference type="GO" id="GO:0004519">
    <property type="term" value="F:endonuclease activity"/>
    <property type="evidence" value="ECO:0007669"/>
    <property type="project" value="UniProtKB-KW"/>
</dbReference>